<evidence type="ECO:0000259" key="6">
    <source>
        <dbReference type="Pfam" id="PF04052"/>
    </source>
</evidence>
<dbReference type="SUPFAM" id="SSF52964">
    <property type="entry name" value="TolB, N-terminal domain"/>
    <property type="match status" value="1"/>
</dbReference>
<dbReference type="NCBIfam" id="TIGR02800">
    <property type="entry name" value="propeller_TolB"/>
    <property type="match status" value="1"/>
</dbReference>
<evidence type="ECO:0000256" key="5">
    <source>
        <dbReference type="HAMAP-Rule" id="MF_00671"/>
    </source>
</evidence>
<keyword evidence="5" id="KW-0131">Cell cycle</keyword>
<dbReference type="Gene3D" id="2.120.10.30">
    <property type="entry name" value="TolB, C-terminal domain"/>
    <property type="match status" value="1"/>
</dbReference>
<dbReference type="InterPro" id="IPR014167">
    <property type="entry name" value="Tol-Pal_TolB"/>
</dbReference>
<keyword evidence="3 5" id="KW-0732">Signal</keyword>
<dbReference type="GO" id="GO:0051301">
    <property type="term" value="P:cell division"/>
    <property type="evidence" value="ECO:0007669"/>
    <property type="project" value="UniProtKB-UniRule"/>
</dbReference>
<comment type="function">
    <text evidence="5">Part of the Tol-Pal system, which plays a role in outer membrane invagination during cell division and is important for maintaining outer membrane integrity.</text>
</comment>
<evidence type="ECO:0000313" key="7">
    <source>
        <dbReference type="EMBL" id="QHQ37512.1"/>
    </source>
</evidence>
<dbReference type="PANTHER" id="PTHR36842:SF1">
    <property type="entry name" value="PROTEIN TOLB"/>
    <property type="match status" value="1"/>
</dbReference>
<name>A0A6P1TA48_9RHOB</name>
<dbReference type="SUPFAM" id="SSF69304">
    <property type="entry name" value="Tricorn protease N-terminal domain"/>
    <property type="match status" value="1"/>
</dbReference>
<sequence>MMMPVAGLAQPSCPDETTICGTIESFSVEPLPFAAPTFVPENPGAADVARQLTDVVKANLSGTGLFREIPPEAHIGRITNFDAPVQFSDWSPINTAALVTGSVSTTSDGRIAVKFRLWDVELQRELGSGQQFAGPAGSWRRMAHKVSDQVYSRLTGEAGYFDSRIAFVSETGPKSDRKKRIAVMDQDGANVTYLTDDSTLVLAPRWSPDDRSIIFTSYASGKPQVRLLDVATLQSRSFGDFGQVAFAPRFSPDGQSVVMSLNDGANTDIYRVDLASGTRTRLTSSPAIETAPSYSPDGSQIVFESDRSGQQQLYVMPASGGEGNRISFGQGKYGTPVWSPRGDLIAFTKINQGRFHIGVMRTDGSDERLLTTSFLDEAPTWSPNGRVISFLRETEGEGGAPSLWTVDITGRNLKRLPTPNFASDPGWSGLLP</sequence>
<dbReference type="HAMAP" id="MF_00671">
    <property type="entry name" value="TolB"/>
    <property type="match status" value="1"/>
</dbReference>
<evidence type="ECO:0000313" key="8">
    <source>
        <dbReference type="Proteomes" id="UP000464495"/>
    </source>
</evidence>
<accession>A0A6P1TA48</accession>
<comment type="similarity">
    <text evidence="2 5">Belongs to the TolB family.</text>
</comment>
<keyword evidence="8" id="KW-1185">Reference proteome</keyword>
<dbReference type="GO" id="GO:0017038">
    <property type="term" value="P:protein import"/>
    <property type="evidence" value="ECO:0007669"/>
    <property type="project" value="InterPro"/>
</dbReference>
<evidence type="ECO:0000256" key="1">
    <source>
        <dbReference type="ARBA" id="ARBA00004418"/>
    </source>
</evidence>
<dbReference type="AlphaFoldDB" id="A0A6P1TA48"/>
<dbReference type="InterPro" id="IPR007195">
    <property type="entry name" value="TolB_N"/>
</dbReference>
<dbReference type="InterPro" id="IPR011042">
    <property type="entry name" value="6-blade_b-propeller_TolB-like"/>
</dbReference>
<reference evidence="7 8" key="1">
    <citation type="submission" date="2019-12" db="EMBL/GenBank/DDBJ databases">
        <title>Complete genome sequence of Algicella marina strain 9Alg 56(T) isolated from the red alga Tichocarpus crinitus.</title>
        <authorList>
            <person name="Kim S.-G."/>
            <person name="Nedashkovskaya O.I."/>
        </authorList>
    </citation>
    <scope>NUCLEOTIDE SEQUENCE [LARGE SCALE GENOMIC DNA]</scope>
    <source>
        <strain evidence="7 8">9Alg 56</strain>
    </source>
</reference>
<dbReference type="Pfam" id="PF04052">
    <property type="entry name" value="TolB_N"/>
    <property type="match status" value="1"/>
</dbReference>
<dbReference type="Gene3D" id="3.40.50.10070">
    <property type="entry name" value="TolB, N-terminal domain"/>
    <property type="match status" value="1"/>
</dbReference>
<keyword evidence="4 5" id="KW-0574">Periplasm</keyword>
<evidence type="ECO:0000256" key="2">
    <source>
        <dbReference type="ARBA" id="ARBA00009820"/>
    </source>
</evidence>
<dbReference type="InterPro" id="IPR011659">
    <property type="entry name" value="WD40"/>
</dbReference>
<dbReference type="Proteomes" id="UP000464495">
    <property type="component" value="Chromosome"/>
</dbReference>
<dbReference type="GO" id="GO:0042597">
    <property type="term" value="C:periplasmic space"/>
    <property type="evidence" value="ECO:0007669"/>
    <property type="project" value="UniProtKB-SubCell"/>
</dbReference>
<evidence type="ECO:0000256" key="4">
    <source>
        <dbReference type="ARBA" id="ARBA00022764"/>
    </source>
</evidence>
<keyword evidence="5" id="KW-0132">Cell division</keyword>
<gene>
    <name evidence="5 7" type="primary">tolB</name>
    <name evidence="7" type="ORF">GO499_19500</name>
</gene>
<comment type="subunit">
    <text evidence="5">The Tol-Pal system is composed of five core proteins: the inner membrane proteins TolA, TolQ and TolR, the periplasmic protein TolB and the outer membrane protein Pal. They form a network linking the inner and outer membranes and the peptidoglycan layer.</text>
</comment>
<proteinExistence type="inferred from homology"/>
<dbReference type="KEGG" id="amaq:GO499_19500"/>
<dbReference type="EMBL" id="CP046620">
    <property type="protein sequence ID" value="QHQ37512.1"/>
    <property type="molecule type" value="Genomic_DNA"/>
</dbReference>
<comment type="subcellular location">
    <subcellularLocation>
        <location evidence="1 5">Periplasm</location>
    </subcellularLocation>
</comment>
<feature type="domain" description="TolB N-terminal" evidence="6">
    <location>
        <begin position="24"/>
        <end position="125"/>
    </location>
</feature>
<dbReference type="Pfam" id="PF07676">
    <property type="entry name" value="PD40"/>
    <property type="match status" value="4"/>
</dbReference>
<dbReference type="PANTHER" id="PTHR36842">
    <property type="entry name" value="PROTEIN TOLB HOMOLOG"/>
    <property type="match status" value="1"/>
</dbReference>
<protein>
    <recommendedName>
        <fullName evidence="5">Tol-Pal system protein TolB</fullName>
    </recommendedName>
</protein>
<evidence type="ECO:0000256" key="3">
    <source>
        <dbReference type="ARBA" id="ARBA00022729"/>
    </source>
</evidence>
<organism evidence="7 8">
    <name type="scientific">Algicella marina</name>
    <dbReference type="NCBI Taxonomy" id="2683284"/>
    <lineage>
        <taxon>Bacteria</taxon>
        <taxon>Pseudomonadati</taxon>
        <taxon>Pseudomonadota</taxon>
        <taxon>Alphaproteobacteria</taxon>
        <taxon>Rhodobacterales</taxon>
        <taxon>Paracoccaceae</taxon>
        <taxon>Algicella</taxon>
    </lineage>
</organism>